<name>A0A164RL15_9AGAM</name>
<dbReference type="EMBL" id="KV419420">
    <property type="protein sequence ID" value="KZS90656.1"/>
    <property type="molecule type" value="Genomic_DNA"/>
</dbReference>
<feature type="non-terminal residue" evidence="2">
    <location>
        <position position="128"/>
    </location>
</feature>
<evidence type="ECO:0000313" key="2">
    <source>
        <dbReference type="EMBL" id="KZS90656.1"/>
    </source>
</evidence>
<accession>A0A164RL15</accession>
<feature type="domain" description="BTB" evidence="1">
    <location>
        <begin position="4"/>
        <end position="73"/>
    </location>
</feature>
<feature type="non-terminal residue" evidence="2">
    <location>
        <position position="1"/>
    </location>
</feature>
<dbReference type="SUPFAM" id="SSF54695">
    <property type="entry name" value="POZ domain"/>
    <property type="match status" value="1"/>
</dbReference>
<keyword evidence="3" id="KW-1185">Reference proteome</keyword>
<protein>
    <recommendedName>
        <fullName evidence="1">BTB domain-containing protein</fullName>
    </recommendedName>
</protein>
<dbReference type="Proteomes" id="UP000076722">
    <property type="component" value="Unassembled WGS sequence"/>
</dbReference>
<evidence type="ECO:0000313" key="3">
    <source>
        <dbReference type="Proteomes" id="UP000076722"/>
    </source>
</evidence>
<dbReference type="Gene3D" id="3.30.710.10">
    <property type="entry name" value="Potassium Channel Kv1.1, Chain A"/>
    <property type="match status" value="1"/>
</dbReference>
<reference evidence="2 3" key="1">
    <citation type="journal article" date="2016" name="Mol. Biol. Evol.">
        <title>Comparative Genomics of Early-Diverging Mushroom-Forming Fungi Provides Insights into the Origins of Lignocellulose Decay Capabilities.</title>
        <authorList>
            <person name="Nagy L.G."/>
            <person name="Riley R."/>
            <person name="Tritt A."/>
            <person name="Adam C."/>
            <person name="Daum C."/>
            <person name="Floudas D."/>
            <person name="Sun H."/>
            <person name="Yadav J.S."/>
            <person name="Pangilinan J."/>
            <person name="Larsson K.H."/>
            <person name="Matsuura K."/>
            <person name="Barry K."/>
            <person name="Labutti K."/>
            <person name="Kuo R."/>
            <person name="Ohm R.A."/>
            <person name="Bhattacharya S.S."/>
            <person name="Shirouzu T."/>
            <person name="Yoshinaga Y."/>
            <person name="Martin F.M."/>
            <person name="Grigoriev I.V."/>
            <person name="Hibbett D.S."/>
        </authorList>
    </citation>
    <scope>NUCLEOTIDE SEQUENCE [LARGE SCALE GENOMIC DNA]</scope>
    <source>
        <strain evidence="2 3">HHB9708</strain>
    </source>
</reference>
<dbReference type="PROSITE" id="PS50097">
    <property type="entry name" value="BTB"/>
    <property type="match status" value="1"/>
</dbReference>
<sequence length="128" mass="14249">FDYPDANLIIRSSDSAEFRVFKYILGNASPIFSDMFLIGDQHPPASSFTSDVTNIVDVTETGRVMDTLLRYIYPTPRPDFCSLSEALDVLEAAIKYDIDPAVSAISNELIITEVIDEDPLMAYLFASK</sequence>
<dbReference type="OrthoDB" id="3164835at2759"/>
<dbReference type="AlphaFoldDB" id="A0A164RL15"/>
<dbReference type="SMART" id="SM00225">
    <property type="entry name" value="BTB"/>
    <property type="match status" value="1"/>
</dbReference>
<dbReference type="InterPro" id="IPR000210">
    <property type="entry name" value="BTB/POZ_dom"/>
</dbReference>
<organism evidence="2 3">
    <name type="scientific">Sistotremastrum niveocremeum HHB9708</name>
    <dbReference type="NCBI Taxonomy" id="1314777"/>
    <lineage>
        <taxon>Eukaryota</taxon>
        <taxon>Fungi</taxon>
        <taxon>Dikarya</taxon>
        <taxon>Basidiomycota</taxon>
        <taxon>Agaricomycotina</taxon>
        <taxon>Agaricomycetes</taxon>
        <taxon>Sistotremastrales</taxon>
        <taxon>Sistotremastraceae</taxon>
        <taxon>Sertulicium</taxon>
        <taxon>Sertulicium niveocremeum</taxon>
    </lineage>
</organism>
<dbReference type="Pfam" id="PF00651">
    <property type="entry name" value="BTB"/>
    <property type="match status" value="1"/>
</dbReference>
<evidence type="ECO:0000259" key="1">
    <source>
        <dbReference type="PROSITE" id="PS50097"/>
    </source>
</evidence>
<proteinExistence type="predicted"/>
<dbReference type="STRING" id="1314777.A0A164RL15"/>
<gene>
    <name evidence="2" type="ORF">SISNIDRAFT_388216</name>
</gene>
<dbReference type="InterPro" id="IPR011333">
    <property type="entry name" value="SKP1/BTB/POZ_sf"/>
</dbReference>